<dbReference type="InterPro" id="IPR035979">
    <property type="entry name" value="RBD_domain_sf"/>
</dbReference>
<reference evidence="4" key="2">
    <citation type="submission" date="2022-06" db="UniProtKB">
        <authorList>
            <consortium name="EnsemblMetazoa"/>
        </authorList>
    </citation>
    <scope>IDENTIFICATION</scope>
    <source>
        <strain evidence="4">PS312</strain>
    </source>
</reference>
<name>A0A8R1UR58_PRIPA</name>
<feature type="domain" description="RRM" evidence="3">
    <location>
        <begin position="106"/>
        <end position="175"/>
    </location>
</feature>
<sequence>MIRSNVSMTRLFVGNIPKDLNPSVVKISMQELLCKSISGNVKISVYPMGDATDKNRGFAFIDFDDYESAKKGMDLIGGMKIGSRFLTSDWAEKEPEIDESIMKNVKKLYARNLPPGTTSHQLTQWMECDKITHVKIMGNYAFVHFSSRDEAERILREKNGLILKDNEIELTWAKPIGQKRSATSPIFLNSPLIPFNNNSSSPLIPFTTVHPFTPISFTNNNSLQFRTSSLLVPSPVNQLDLFCDSSILDRIASNLSQYSLFYFIPQSPVIHLAQKLMSKNLHNVIYQTTVTYMNNLRHYTTQGTLPTGKYVSSLPCLSPYDSITMAAQYSLLSLIHDGIILSSEITYTAPSLPLPLPLPHQQNI</sequence>
<evidence type="ECO:0000313" key="4">
    <source>
        <dbReference type="EnsemblMetazoa" id="PPA38631.1"/>
    </source>
</evidence>
<dbReference type="PANTHER" id="PTHR21245">
    <property type="entry name" value="HETEROGENEOUS NUCLEAR RIBONUCLEOPROTEIN"/>
    <property type="match status" value="1"/>
</dbReference>
<organism evidence="4 5">
    <name type="scientific">Pristionchus pacificus</name>
    <name type="common">Parasitic nematode worm</name>
    <dbReference type="NCBI Taxonomy" id="54126"/>
    <lineage>
        <taxon>Eukaryota</taxon>
        <taxon>Metazoa</taxon>
        <taxon>Ecdysozoa</taxon>
        <taxon>Nematoda</taxon>
        <taxon>Chromadorea</taxon>
        <taxon>Rhabditida</taxon>
        <taxon>Rhabditina</taxon>
        <taxon>Diplogasteromorpha</taxon>
        <taxon>Diplogasteroidea</taxon>
        <taxon>Neodiplogasteridae</taxon>
        <taxon>Pristionchus</taxon>
    </lineage>
</organism>
<protein>
    <submittedName>
        <fullName evidence="4">RNA binding protein</fullName>
    </submittedName>
</protein>
<dbReference type="PROSITE" id="PS50102">
    <property type="entry name" value="RRM"/>
    <property type="match status" value="2"/>
</dbReference>
<dbReference type="GO" id="GO:0003723">
    <property type="term" value="F:RNA binding"/>
    <property type="evidence" value="ECO:0000318"/>
    <property type="project" value="GO_Central"/>
</dbReference>
<gene>
    <name evidence="4" type="primary">WBGene00277000</name>
</gene>
<dbReference type="Proteomes" id="UP000005239">
    <property type="component" value="Unassembled WGS sequence"/>
</dbReference>
<dbReference type="InterPro" id="IPR012677">
    <property type="entry name" value="Nucleotide-bd_a/b_plait_sf"/>
</dbReference>
<evidence type="ECO:0000313" key="5">
    <source>
        <dbReference type="Proteomes" id="UP000005239"/>
    </source>
</evidence>
<feature type="domain" description="RRM" evidence="3">
    <location>
        <begin position="9"/>
        <end position="93"/>
    </location>
</feature>
<reference evidence="5" key="1">
    <citation type="journal article" date="2008" name="Nat. Genet.">
        <title>The Pristionchus pacificus genome provides a unique perspective on nematode lifestyle and parasitism.</title>
        <authorList>
            <person name="Dieterich C."/>
            <person name="Clifton S.W."/>
            <person name="Schuster L.N."/>
            <person name="Chinwalla A."/>
            <person name="Delehaunty K."/>
            <person name="Dinkelacker I."/>
            <person name="Fulton L."/>
            <person name="Fulton R."/>
            <person name="Godfrey J."/>
            <person name="Minx P."/>
            <person name="Mitreva M."/>
            <person name="Roeseler W."/>
            <person name="Tian H."/>
            <person name="Witte H."/>
            <person name="Yang S.P."/>
            <person name="Wilson R.K."/>
            <person name="Sommer R.J."/>
        </authorList>
    </citation>
    <scope>NUCLEOTIDE SEQUENCE [LARGE SCALE GENOMIC DNA]</scope>
    <source>
        <strain evidence="5">PS312</strain>
    </source>
</reference>
<evidence type="ECO:0000256" key="1">
    <source>
        <dbReference type="ARBA" id="ARBA00022884"/>
    </source>
</evidence>
<dbReference type="Gene3D" id="3.30.70.330">
    <property type="match status" value="2"/>
</dbReference>
<dbReference type="EnsemblMetazoa" id="PPA38631.1">
    <property type="protein sequence ID" value="PPA38631.1"/>
    <property type="gene ID" value="WBGene00277000"/>
</dbReference>
<evidence type="ECO:0000256" key="2">
    <source>
        <dbReference type="PROSITE-ProRule" id="PRU00176"/>
    </source>
</evidence>
<evidence type="ECO:0000259" key="3">
    <source>
        <dbReference type="PROSITE" id="PS50102"/>
    </source>
</evidence>
<proteinExistence type="predicted"/>
<dbReference type="SMART" id="SM00360">
    <property type="entry name" value="RRM"/>
    <property type="match status" value="2"/>
</dbReference>
<keyword evidence="1 2" id="KW-0694">RNA-binding</keyword>
<keyword evidence="5" id="KW-1185">Reference proteome</keyword>
<dbReference type="InterPro" id="IPR000504">
    <property type="entry name" value="RRM_dom"/>
</dbReference>
<dbReference type="AlphaFoldDB" id="A0A8R1UR58"/>
<dbReference type="Pfam" id="PF00076">
    <property type="entry name" value="RRM_1"/>
    <property type="match status" value="2"/>
</dbReference>
<dbReference type="SUPFAM" id="SSF54928">
    <property type="entry name" value="RNA-binding domain, RBD"/>
    <property type="match status" value="2"/>
</dbReference>
<accession>A0A8R1UR58</accession>